<dbReference type="InParanoid" id="A0A212QQ45"/>
<feature type="transmembrane region" description="Helical" evidence="5">
    <location>
        <begin position="105"/>
        <end position="123"/>
    </location>
</feature>
<evidence type="ECO:0000256" key="2">
    <source>
        <dbReference type="ARBA" id="ARBA00022692"/>
    </source>
</evidence>
<proteinExistence type="inferred from homology"/>
<protein>
    <recommendedName>
        <fullName evidence="5">UPF0182 protein SAMN02746019_00003450</fullName>
    </recommendedName>
</protein>
<dbReference type="GO" id="GO:0005886">
    <property type="term" value="C:plasma membrane"/>
    <property type="evidence" value="ECO:0007669"/>
    <property type="project" value="UniProtKB-SubCell"/>
</dbReference>
<evidence type="ECO:0000256" key="5">
    <source>
        <dbReference type="HAMAP-Rule" id="MF_01600"/>
    </source>
</evidence>
<feature type="transmembrane region" description="Helical" evidence="5">
    <location>
        <begin position="261"/>
        <end position="283"/>
    </location>
</feature>
<comment type="similarity">
    <text evidence="5">Belongs to the UPF0182 family.</text>
</comment>
<reference evidence="7" key="1">
    <citation type="submission" date="2017-06" db="EMBL/GenBank/DDBJ databases">
        <authorList>
            <person name="Varghese N."/>
            <person name="Submissions S."/>
        </authorList>
    </citation>
    <scope>NUCLEOTIDE SEQUENCE [LARGE SCALE GENOMIC DNA]</scope>
    <source>
        <strain evidence="7">JAD2</strain>
    </source>
</reference>
<feature type="transmembrane region" description="Helical" evidence="5">
    <location>
        <begin position="29"/>
        <end position="52"/>
    </location>
</feature>
<feature type="transmembrane region" description="Helical" evidence="5">
    <location>
        <begin position="235"/>
        <end position="254"/>
    </location>
</feature>
<name>A0A212QQ45_9CHLR</name>
<feature type="transmembrane region" description="Helical" evidence="5">
    <location>
        <begin position="72"/>
        <end position="93"/>
    </location>
</feature>
<keyword evidence="7" id="KW-1185">Reference proteome</keyword>
<dbReference type="AlphaFoldDB" id="A0A212QQ45"/>
<dbReference type="Pfam" id="PF03699">
    <property type="entry name" value="UPF0182"/>
    <property type="match status" value="1"/>
</dbReference>
<dbReference type="RefSeq" id="WP_088570538.1">
    <property type="nucleotide sequence ID" value="NZ_FYEK01000015.1"/>
</dbReference>
<dbReference type="OrthoDB" id="9763654at2"/>
<evidence type="ECO:0000256" key="1">
    <source>
        <dbReference type="ARBA" id="ARBA00022475"/>
    </source>
</evidence>
<organism evidence="6 7">
    <name type="scientific">Thermoflexus hugenholtzii JAD2</name>
    <dbReference type="NCBI Taxonomy" id="877466"/>
    <lineage>
        <taxon>Bacteria</taxon>
        <taxon>Bacillati</taxon>
        <taxon>Chloroflexota</taxon>
        <taxon>Thermoflexia</taxon>
        <taxon>Thermoflexales</taxon>
        <taxon>Thermoflexaceae</taxon>
        <taxon>Thermoflexus</taxon>
    </lineage>
</organism>
<evidence type="ECO:0000256" key="4">
    <source>
        <dbReference type="ARBA" id="ARBA00023136"/>
    </source>
</evidence>
<evidence type="ECO:0000313" key="6">
    <source>
        <dbReference type="EMBL" id="SNB61588.1"/>
    </source>
</evidence>
<gene>
    <name evidence="6" type="ORF">SAMN02746019_00003450</name>
</gene>
<dbReference type="InterPro" id="IPR005372">
    <property type="entry name" value="UPF0182"/>
</dbReference>
<keyword evidence="4 5" id="KW-0472">Membrane</keyword>
<dbReference type="PANTHER" id="PTHR39344:SF1">
    <property type="entry name" value="UPF0182 PROTEIN SLL1060"/>
    <property type="match status" value="1"/>
</dbReference>
<keyword evidence="2 5" id="KW-0812">Transmembrane</keyword>
<evidence type="ECO:0000256" key="3">
    <source>
        <dbReference type="ARBA" id="ARBA00022989"/>
    </source>
</evidence>
<feature type="transmembrane region" description="Helical" evidence="5">
    <location>
        <begin position="164"/>
        <end position="182"/>
    </location>
</feature>
<feature type="transmembrane region" description="Helical" evidence="5">
    <location>
        <begin position="189"/>
        <end position="208"/>
    </location>
</feature>
<dbReference type="EMBL" id="FYEK01000015">
    <property type="protein sequence ID" value="SNB61588.1"/>
    <property type="molecule type" value="Genomic_DNA"/>
</dbReference>
<dbReference type="GO" id="GO:0005576">
    <property type="term" value="C:extracellular region"/>
    <property type="evidence" value="ECO:0007669"/>
    <property type="project" value="TreeGrafter"/>
</dbReference>
<sequence>MAWRRGGRFEGRRLEIEWARLPYERWLRWGLGLFGAGVLFLFLPDRLLHLWVTWEWFRDLGYESILWTQWQARAALFGIGWGAALLFLGLNAFLAARAAGRSPRLWLGLAAAVGFLFGLALQGEWERVLLALNAESFGVRDPLFGLDVGWYVFRWPLWTSLQETAQWGLVPLAALFPLVLPVPRRWRWAHLSVLAALFFLLMAVGYRFDAYRLLYAERPVAFGAGYAEVHARLPVLNLLSGLMVLLAAGMLLNLRLRRPALLALGFGVWLALAFLGLEVYPGLIQALVVRPNELARESPYIAHSIAFTRGAYGLERFHEQVFSPREAPTPEEIRANAEILEGIRLWDYRPLLQTLQQLQSIRPYYVFVDVDVDRYRIDGTYRQVMLSVRELDLDALPPQARTWVNRHLVFTHGYGAVVVPVRAFTPEGLPVFLLKDIPPAGAIPLTRPQIYFGERTVDFALVNTAVPEFDYPRGEENVTTTYQGRTGVRLGGLARRALFALYFGDPNLILSGALTAESRILFWRDIRTRLRTLAPFLRFDPDPYAVILDGRIVWVADAYTWTDRYPYSQPHGDLNYIRNSVKAVIDAYDGTVTFYVVEDEPLIRAWRRIFPALWRDFSEMPEGLKAHLRYPEGLFRIQADVLRTYHVQDPRTFYNKEDVWAIPTEIFGSEPQPMEPYYVLTRVDPEGPVEFALIFPFTPSGRQNMIAWMAARSDPGRYGEVILYRLTKERLIFGPQQIEARIDQEPAISAQLTLWSQRGSQVIRGNLLVIPIGEAFLYVEPLYLLAEQGQIPELKQVIVATEQRVAMAPTLEQALAQAIGGAEVLGPSGPSAPPGGDVAALIREAYAHYQRAQEAIRRGDWAAYGAEIEALGRVLEALRQAAGGP</sequence>
<dbReference type="PANTHER" id="PTHR39344">
    <property type="entry name" value="UPF0182 PROTEIN SLL1060"/>
    <property type="match status" value="1"/>
</dbReference>
<accession>A0A212QQ45</accession>
<keyword evidence="3 5" id="KW-1133">Transmembrane helix</keyword>
<dbReference type="Proteomes" id="UP000197025">
    <property type="component" value="Unassembled WGS sequence"/>
</dbReference>
<dbReference type="HAMAP" id="MF_01600">
    <property type="entry name" value="UPF0182"/>
    <property type="match status" value="1"/>
</dbReference>
<evidence type="ECO:0000313" key="7">
    <source>
        <dbReference type="Proteomes" id="UP000197025"/>
    </source>
</evidence>
<comment type="subcellular location">
    <subcellularLocation>
        <location evidence="5">Cell membrane</location>
        <topology evidence="5">Multi-pass membrane protein</topology>
    </subcellularLocation>
</comment>
<keyword evidence="1 5" id="KW-1003">Cell membrane</keyword>